<evidence type="ECO:0000313" key="11">
    <source>
        <dbReference type="EMBL" id="ARR10804.1"/>
    </source>
</evidence>
<evidence type="ECO:0000259" key="9">
    <source>
        <dbReference type="PROSITE" id="PS50110"/>
    </source>
</evidence>
<keyword evidence="12" id="KW-1185">Reference proteome</keyword>
<dbReference type="FunFam" id="3.40.50.2300:FF:000001">
    <property type="entry name" value="DNA-binding response regulator PhoB"/>
    <property type="match status" value="1"/>
</dbReference>
<dbReference type="Pfam" id="PF00072">
    <property type="entry name" value="Response_reg"/>
    <property type="match status" value="1"/>
</dbReference>
<dbReference type="PANTHER" id="PTHR48111">
    <property type="entry name" value="REGULATOR OF RPOS"/>
    <property type="match status" value="1"/>
</dbReference>
<accession>A0A1X9T4J5</accession>
<dbReference type="GO" id="GO:0000156">
    <property type="term" value="F:phosphorelay response regulator activity"/>
    <property type="evidence" value="ECO:0007669"/>
    <property type="project" value="TreeGrafter"/>
</dbReference>
<keyword evidence="2 7" id="KW-0597">Phosphoprotein</keyword>
<name>A0A1X9T4J5_9BACL</name>
<dbReference type="PROSITE" id="PS51755">
    <property type="entry name" value="OMPR_PHOB"/>
    <property type="match status" value="1"/>
</dbReference>
<organism evidence="11 12">
    <name type="scientific">Paenibacillus bovis</name>
    <dbReference type="NCBI Taxonomy" id="1616788"/>
    <lineage>
        <taxon>Bacteria</taxon>
        <taxon>Bacillati</taxon>
        <taxon>Bacillota</taxon>
        <taxon>Bacilli</taxon>
        <taxon>Bacillales</taxon>
        <taxon>Paenibacillaceae</taxon>
        <taxon>Paenibacillus</taxon>
    </lineage>
</organism>
<evidence type="ECO:0000313" key="12">
    <source>
        <dbReference type="Proteomes" id="UP000078148"/>
    </source>
</evidence>
<dbReference type="PROSITE" id="PS50110">
    <property type="entry name" value="RESPONSE_REGULATORY"/>
    <property type="match status" value="1"/>
</dbReference>
<dbReference type="Proteomes" id="UP000078148">
    <property type="component" value="Plasmid unnamed1"/>
</dbReference>
<dbReference type="CDD" id="cd00383">
    <property type="entry name" value="trans_reg_C"/>
    <property type="match status" value="1"/>
</dbReference>
<dbReference type="InterPro" id="IPR001789">
    <property type="entry name" value="Sig_transdc_resp-reg_receiver"/>
</dbReference>
<evidence type="ECO:0000256" key="5">
    <source>
        <dbReference type="ARBA" id="ARBA00023125"/>
    </source>
</evidence>
<keyword evidence="11" id="KW-0614">Plasmid</keyword>
<keyword evidence="4" id="KW-0805">Transcription regulation</keyword>
<geneLocation type="plasmid" evidence="11 12">
    <name>unnamed1</name>
</geneLocation>
<comment type="subcellular location">
    <subcellularLocation>
        <location evidence="1">Cytoplasm</location>
    </subcellularLocation>
</comment>
<dbReference type="SMART" id="SM00862">
    <property type="entry name" value="Trans_reg_C"/>
    <property type="match status" value="1"/>
</dbReference>
<dbReference type="EMBL" id="CP021170">
    <property type="protein sequence ID" value="ARR10804.1"/>
    <property type="molecule type" value="Genomic_DNA"/>
</dbReference>
<dbReference type="GO" id="GO:0032993">
    <property type="term" value="C:protein-DNA complex"/>
    <property type="evidence" value="ECO:0007669"/>
    <property type="project" value="TreeGrafter"/>
</dbReference>
<evidence type="ECO:0000256" key="6">
    <source>
        <dbReference type="ARBA" id="ARBA00023163"/>
    </source>
</evidence>
<dbReference type="InterPro" id="IPR011006">
    <property type="entry name" value="CheY-like_superfamily"/>
</dbReference>
<feature type="domain" description="Response regulatory" evidence="9">
    <location>
        <begin position="3"/>
        <end position="116"/>
    </location>
</feature>
<keyword evidence="3" id="KW-0902">Two-component regulatory system</keyword>
<evidence type="ECO:0000256" key="7">
    <source>
        <dbReference type="PROSITE-ProRule" id="PRU00169"/>
    </source>
</evidence>
<evidence type="ECO:0000256" key="2">
    <source>
        <dbReference type="ARBA" id="ARBA00022553"/>
    </source>
</evidence>
<gene>
    <name evidence="11" type="ORF">AR543_p0196</name>
</gene>
<dbReference type="RefSeq" id="WP_087071492.1">
    <property type="nucleotide sequence ID" value="NZ_CP021170.1"/>
</dbReference>
<proteinExistence type="predicted"/>
<evidence type="ECO:0000256" key="3">
    <source>
        <dbReference type="ARBA" id="ARBA00023012"/>
    </source>
</evidence>
<dbReference type="PANTHER" id="PTHR48111:SF73">
    <property type="entry name" value="ALKALINE PHOSPHATASE SYNTHESIS TRANSCRIPTIONAL REGULATORY PROTEIN PHOP"/>
    <property type="match status" value="1"/>
</dbReference>
<dbReference type="InterPro" id="IPR001867">
    <property type="entry name" value="OmpR/PhoB-type_DNA-bd"/>
</dbReference>
<feature type="domain" description="OmpR/PhoB-type" evidence="10">
    <location>
        <begin position="128"/>
        <end position="227"/>
    </location>
</feature>
<evidence type="ECO:0000259" key="10">
    <source>
        <dbReference type="PROSITE" id="PS51755"/>
    </source>
</evidence>
<sequence>MKHILVVDDEDKIRDVVSSYLSKDGFRIEEAITGEEALSKVRQTAFDLIVLDLMLPDMAGEKVCQTIRSFSSLPILMLSAKASDNHRIRGLSIGADDYLIKPFDPREVVARVRAILRRANENHILADKVTYDNGRLIINAVQQKVICEGQVVNLTPNEFKILMLLARQPNRLFTRDDLVDRVLGYDFGGSTRTIDQHVKNLRSKIEKDPRNPYMIQTVYGAGYRFQGDL</sequence>
<dbReference type="InterPro" id="IPR036388">
    <property type="entry name" value="WH-like_DNA-bd_sf"/>
</dbReference>
<dbReference type="Gene3D" id="1.10.10.10">
    <property type="entry name" value="Winged helix-like DNA-binding domain superfamily/Winged helix DNA-binding domain"/>
    <property type="match status" value="1"/>
</dbReference>
<keyword evidence="5 8" id="KW-0238">DNA-binding</keyword>
<dbReference type="OrthoDB" id="9802426at2"/>
<dbReference type="Gene3D" id="3.40.50.2300">
    <property type="match status" value="1"/>
</dbReference>
<dbReference type="KEGG" id="pbv:AR543_p0196"/>
<dbReference type="GO" id="GO:0006355">
    <property type="term" value="P:regulation of DNA-templated transcription"/>
    <property type="evidence" value="ECO:0007669"/>
    <property type="project" value="InterPro"/>
</dbReference>
<dbReference type="SUPFAM" id="SSF52172">
    <property type="entry name" value="CheY-like"/>
    <property type="match status" value="1"/>
</dbReference>
<dbReference type="Gene3D" id="6.10.250.690">
    <property type="match status" value="1"/>
</dbReference>
<dbReference type="Pfam" id="PF00486">
    <property type="entry name" value="Trans_reg_C"/>
    <property type="match status" value="1"/>
</dbReference>
<dbReference type="InterPro" id="IPR016032">
    <property type="entry name" value="Sig_transdc_resp-reg_C-effctor"/>
</dbReference>
<dbReference type="SUPFAM" id="SSF46894">
    <property type="entry name" value="C-terminal effector domain of the bipartite response regulators"/>
    <property type="match status" value="1"/>
</dbReference>
<dbReference type="SMART" id="SM00448">
    <property type="entry name" value="REC"/>
    <property type="match status" value="1"/>
</dbReference>
<dbReference type="GO" id="GO:0000976">
    <property type="term" value="F:transcription cis-regulatory region binding"/>
    <property type="evidence" value="ECO:0007669"/>
    <property type="project" value="TreeGrafter"/>
</dbReference>
<evidence type="ECO:0000256" key="8">
    <source>
        <dbReference type="PROSITE-ProRule" id="PRU01091"/>
    </source>
</evidence>
<reference evidence="11 12" key="1">
    <citation type="journal article" date="2016" name="Int. J. Syst. Evol. Microbiol.">
        <title>Paenibacillus damxungensis sp. nov., isolated from raw yak (Bos grunniens) milk.</title>
        <authorList>
            <person name="Wu Z."/>
            <person name="Gao C."/>
            <person name="Han J."/>
            <person name="Liu Z."/>
        </authorList>
    </citation>
    <scope>NUCLEOTIDE SEQUENCE [LARGE SCALE GENOMIC DNA]</scope>
    <source>
        <strain evidence="11 12">BD3526</strain>
        <plasmid evidence="11 12">unnamed1</plasmid>
    </source>
</reference>
<feature type="modified residue" description="4-aspartylphosphate" evidence="7">
    <location>
        <position position="52"/>
    </location>
</feature>
<dbReference type="FunFam" id="1.10.10.10:FF:000018">
    <property type="entry name" value="DNA-binding response regulator ResD"/>
    <property type="match status" value="1"/>
</dbReference>
<evidence type="ECO:0000256" key="4">
    <source>
        <dbReference type="ARBA" id="ARBA00023015"/>
    </source>
</evidence>
<dbReference type="InterPro" id="IPR039420">
    <property type="entry name" value="WalR-like"/>
</dbReference>
<dbReference type="GO" id="GO:0005829">
    <property type="term" value="C:cytosol"/>
    <property type="evidence" value="ECO:0007669"/>
    <property type="project" value="TreeGrafter"/>
</dbReference>
<dbReference type="AlphaFoldDB" id="A0A1X9T4J5"/>
<evidence type="ECO:0000256" key="1">
    <source>
        <dbReference type="ARBA" id="ARBA00004496"/>
    </source>
</evidence>
<feature type="DNA-binding region" description="OmpR/PhoB-type" evidence="8">
    <location>
        <begin position="128"/>
        <end position="227"/>
    </location>
</feature>
<keyword evidence="6" id="KW-0804">Transcription</keyword>
<protein>
    <submittedName>
        <fullName evidence="11">Transcriptional regulator</fullName>
    </submittedName>
</protein>